<protein>
    <submittedName>
        <fullName evidence="1">Uncharacterized protein</fullName>
    </submittedName>
</protein>
<dbReference type="InParanoid" id="M7YBQ5"/>
<dbReference type="EMBL" id="AMZY02000005">
    <property type="protein sequence ID" value="EMS34621.1"/>
    <property type="molecule type" value="Genomic_DNA"/>
</dbReference>
<dbReference type="AlphaFoldDB" id="M7YBQ5"/>
<reference evidence="1" key="1">
    <citation type="submission" date="2013-01" db="EMBL/GenBank/DDBJ databases">
        <title>Genome assembly of Mariniradius saccharolyticus AK6.</title>
        <authorList>
            <person name="Vaidya B."/>
            <person name="Khatri I."/>
            <person name="Tanuku N.R.S."/>
            <person name="Subramanian S."/>
            <person name="Pinnaka A."/>
        </authorList>
    </citation>
    <scope>NUCLEOTIDE SEQUENCE [LARGE SCALE GENOMIC DNA]</scope>
    <source>
        <strain evidence="1">AK6</strain>
    </source>
</reference>
<evidence type="ECO:0000313" key="1">
    <source>
        <dbReference type="EMBL" id="EMS34621.1"/>
    </source>
</evidence>
<evidence type="ECO:0000313" key="2">
    <source>
        <dbReference type="Proteomes" id="UP000010953"/>
    </source>
</evidence>
<organism evidence="1 2">
    <name type="scientific">Mariniradius saccharolyticus AK6</name>
    <dbReference type="NCBI Taxonomy" id="1239962"/>
    <lineage>
        <taxon>Bacteria</taxon>
        <taxon>Pseudomonadati</taxon>
        <taxon>Bacteroidota</taxon>
        <taxon>Cytophagia</taxon>
        <taxon>Cytophagales</taxon>
        <taxon>Cyclobacteriaceae</taxon>
        <taxon>Mariniradius</taxon>
    </lineage>
</organism>
<comment type="caution">
    <text evidence="1">The sequence shown here is derived from an EMBL/GenBank/DDBJ whole genome shotgun (WGS) entry which is preliminary data.</text>
</comment>
<dbReference type="Proteomes" id="UP000010953">
    <property type="component" value="Unassembled WGS sequence"/>
</dbReference>
<gene>
    <name evidence="1" type="ORF">C943_03308</name>
</gene>
<accession>M7YBQ5</accession>
<keyword evidence="2" id="KW-1185">Reference proteome</keyword>
<dbReference type="STRING" id="1239962.C943_03308"/>
<proteinExistence type="predicted"/>
<sequence length="65" mass="7581">MAAALNNIIILTCGDLREFWTSLVLLCEAHPEFSYHYIKKNKFPFEYKGWTFEKEPVNVKKGNGE</sequence>
<dbReference type="OrthoDB" id="840393at2"/>
<dbReference type="RefSeq" id="WP_008624156.1">
    <property type="nucleotide sequence ID" value="NZ_AMZY02000005.1"/>
</dbReference>
<name>M7YBQ5_9BACT</name>